<dbReference type="EMBL" id="RWIS01000010">
    <property type="protein sequence ID" value="RSK30182.1"/>
    <property type="molecule type" value="Genomic_DNA"/>
</dbReference>
<dbReference type="AlphaFoldDB" id="A0A428JDB6"/>
<keyword evidence="2" id="KW-1185">Reference proteome</keyword>
<sequence length="82" mass="9757">MLFFIVRRGRKKARWGQPNGGKRAFLLVDRQPESRMTKEERKTFLVAETGRFDDGHWLKLSPNFQTLPVFTGFAEKFFQRHN</sequence>
<evidence type="ECO:0000313" key="1">
    <source>
        <dbReference type="EMBL" id="RSK30182.1"/>
    </source>
</evidence>
<evidence type="ECO:0000313" key="2">
    <source>
        <dbReference type="Proteomes" id="UP000280066"/>
    </source>
</evidence>
<comment type="caution">
    <text evidence="1">The sequence shown here is derived from an EMBL/GenBank/DDBJ whole genome shotgun (WGS) entry which is preliminary data.</text>
</comment>
<gene>
    <name evidence="1" type="ORF">EI290_15120</name>
</gene>
<accession>A0A428JDB6</accession>
<organism evidence="1 2">
    <name type="scientific">Hymenobacter metallilatus</name>
    <dbReference type="NCBI Taxonomy" id="2493666"/>
    <lineage>
        <taxon>Bacteria</taxon>
        <taxon>Pseudomonadati</taxon>
        <taxon>Bacteroidota</taxon>
        <taxon>Cytophagia</taxon>
        <taxon>Cytophagales</taxon>
        <taxon>Hymenobacteraceae</taxon>
        <taxon>Hymenobacter</taxon>
    </lineage>
</organism>
<name>A0A428JDB6_9BACT</name>
<dbReference type="Proteomes" id="UP000280066">
    <property type="component" value="Unassembled WGS sequence"/>
</dbReference>
<reference evidence="1 2" key="1">
    <citation type="submission" date="2018-12" db="EMBL/GenBank/DDBJ databases">
        <authorList>
            <person name="Feng G."/>
            <person name="Zhu H."/>
        </authorList>
    </citation>
    <scope>NUCLEOTIDE SEQUENCE [LARGE SCALE GENOMIC DNA]</scope>
    <source>
        <strain evidence="1 2">9PBR-2</strain>
    </source>
</reference>
<proteinExistence type="predicted"/>
<dbReference type="RefSeq" id="WP_125432105.1">
    <property type="nucleotide sequence ID" value="NZ_RWIS01000010.1"/>
</dbReference>
<protein>
    <submittedName>
        <fullName evidence="1">Uncharacterized protein</fullName>
    </submittedName>
</protein>